<dbReference type="Pfam" id="PF02801">
    <property type="entry name" value="Ketoacyl-synt_C"/>
    <property type="match status" value="1"/>
</dbReference>
<evidence type="ECO:0000313" key="7">
    <source>
        <dbReference type="Proteomes" id="UP000216411"/>
    </source>
</evidence>
<dbReference type="Proteomes" id="UP000247523">
    <property type="component" value="Unassembled WGS sequence"/>
</dbReference>
<comment type="similarity">
    <text evidence="1 3">Belongs to the thiolase-like superfamily. Beta-ketoacyl-ACP synthases family.</text>
</comment>
<evidence type="ECO:0000256" key="1">
    <source>
        <dbReference type="ARBA" id="ARBA00008467"/>
    </source>
</evidence>
<name>A0A255ILJ6_9FIRM</name>
<dbReference type="EMBL" id="QICS01000001">
    <property type="protein sequence ID" value="PXV95564.1"/>
    <property type="molecule type" value="Genomic_DNA"/>
</dbReference>
<dbReference type="InterPro" id="IPR016039">
    <property type="entry name" value="Thiolase-like"/>
</dbReference>
<dbReference type="PROSITE" id="PS52004">
    <property type="entry name" value="KS3_2"/>
    <property type="match status" value="1"/>
</dbReference>
<evidence type="ECO:0000313" key="8">
    <source>
        <dbReference type="Proteomes" id="UP000247523"/>
    </source>
</evidence>
<proteinExistence type="inferred from homology"/>
<reference evidence="6" key="3">
    <citation type="submission" date="2018-07" db="EMBL/GenBank/DDBJ databases">
        <authorList>
            <person name="Quirk P.G."/>
            <person name="Krulwich T.A."/>
        </authorList>
    </citation>
    <scope>NUCLEOTIDE SEQUENCE</scope>
    <source>
        <strain evidence="6">CCRI-19302</strain>
    </source>
</reference>
<reference evidence="5 8" key="2">
    <citation type="submission" date="2018-05" db="EMBL/GenBank/DDBJ databases">
        <title>Genomic Encyclopedia of Type Strains, Phase IV (KMG-IV): sequencing the most valuable type-strain genomes for metagenomic binning, comparative biology and taxonomic classification.</title>
        <authorList>
            <person name="Goeker M."/>
        </authorList>
    </citation>
    <scope>NUCLEOTIDE SEQUENCE [LARGE SCALE GENOMIC DNA]</scope>
    <source>
        <strain evidence="5 8">DSM 28816</strain>
    </source>
</reference>
<sequence length="403" mass="44275">MDIAISGMGVVSTAGYELEDFWNYLYGGNISYGVVDEFNNPNYRVHIGAVIKDNMWRENLTDCENVFEYGRASQYAASAVLRAFVDANLDRMSLKDTRIALCIGTTMGEVDYEENISELLVKDDANDLPDIKKMAYRYSSDNIAEGICDMLGIRANYYMIPAACSGGNYAIALGEKLLRANKADIVIAGGVDVFSRVAFTGFHRLLTLSPDYCRPFDKKRRGLVIGEGCGFVVMEEKEQAKKRTDIHGCLLGAGVKSDRYHMVSPHPDGDGAYRAMKEAIQTAQIGKDDIDYISAHGTGTSSNDRIEAHVLQQLFGEENIPPTSSIKSMLGHSMGAASILECIASLLMMEKKIMLPTVNLIEKDECVTFNCVPNTPQKNKMSYVMSNSFAFGGQVGSIILKGK</sequence>
<dbReference type="InterPro" id="IPR020841">
    <property type="entry name" value="PKS_Beta-ketoAc_synthase_dom"/>
</dbReference>
<evidence type="ECO:0000259" key="4">
    <source>
        <dbReference type="PROSITE" id="PS52004"/>
    </source>
</evidence>
<dbReference type="SMART" id="SM00825">
    <property type="entry name" value="PKS_KS"/>
    <property type="match status" value="1"/>
</dbReference>
<evidence type="ECO:0000313" key="6">
    <source>
        <dbReference type="EMBL" id="RDY32878.1"/>
    </source>
</evidence>
<dbReference type="OrthoDB" id="9808669at2"/>
<dbReference type="EMBL" id="NOKA02000002">
    <property type="protein sequence ID" value="RDY32878.1"/>
    <property type="molecule type" value="Genomic_DNA"/>
</dbReference>
<organism evidence="5 8">
    <name type="scientific">Lachnotalea glycerini</name>
    <dbReference type="NCBI Taxonomy" id="1763509"/>
    <lineage>
        <taxon>Bacteria</taxon>
        <taxon>Bacillati</taxon>
        <taxon>Bacillota</taxon>
        <taxon>Clostridia</taxon>
        <taxon>Lachnospirales</taxon>
        <taxon>Lachnospiraceae</taxon>
        <taxon>Lachnotalea</taxon>
    </lineage>
</organism>
<accession>A0A255ILJ6</accession>
<dbReference type="InterPro" id="IPR014030">
    <property type="entry name" value="Ketoacyl_synth_N"/>
</dbReference>
<dbReference type="CDD" id="cd00834">
    <property type="entry name" value="KAS_I_II"/>
    <property type="match status" value="1"/>
</dbReference>
<reference evidence="6 7" key="1">
    <citation type="journal article" date="2017" name="Genome Announc.">
        <title>Draft Genome Sequence of a Sporulating and Motile Strain of Lachnotalea glycerini Isolated from Water in Quebec City, Canada.</title>
        <authorList>
            <person name="Maheux A.F."/>
            <person name="Boudreau D.K."/>
            <person name="Berube E."/>
            <person name="Boissinot M."/>
            <person name="Raymond F."/>
            <person name="Brodeur S."/>
            <person name="Corbeil J."/>
            <person name="Isabel S."/>
            <person name="Omar R.F."/>
            <person name="Bergeron M.G."/>
        </authorList>
    </citation>
    <scope>NUCLEOTIDE SEQUENCE [LARGE SCALE GENOMIC DNA]</scope>
    <source>
        <strain evidence="6 7">CCRI-19302</strain>
    </source>
</reference>
<evidence type="ECO:0000256" key="2">
    <source>
        <dbReference type="ARBA" id="ARBA00022679"/>
    </source>
</evidence>
<dbReference type="InterPro" id="IPR000794">
    <property type="entry name" value="Beta-ketoacyl_synthase"/>
</dbReference>
<keyword evidence="2 3" id="KW-0808">Transferase</keyword>
<gene>
    <name evidence="5" type="ORF">C8E03_101193</name>
    <name evidence="6" type="ORF">CG710_002785</name>
</gene>
<protein>
    <submittedName>
        <fullName evidence="5">3-oxoacyl-[acyl-carrier-protein] synthase II</fullName>
    </submittedName>
    <submittedName>
        <fullName evidence="6">Beta-ketoacyl-[acyl-carrier-protein] synthase family protein</fullName>
    </submittedName>
</protein>
<dbReference type="PANTHER" id="PTHR11712">
    <property type="entry name" value="POLYKETIDE SYNTHASE-RELATED"/>
    <property type="match status" value="1"/>
</dbReference>
<dbReference type="PANTHER" id="PTHR11712:SF320">
    <property type="entry name" value="BETA-KETOACYL SYNTHASE"/>
    <property type="match status" value="1"/>
</dbReference>
<feature type="domain" description="Ketosynthase family 3 (KS3)" evidence="4">
    <location>
        <begin position="1"/>
        <end position="402"/>
    </location>
</feature>
<dbReference type="SUPFAM" id="SSF53901">
    <property type="entry name" value="Thiolase-like"/>
    <property type="match status" value="2"/>
</dbReference>
<dbReference type="GO" id="GO:0006633">
    <property type="term" value="P:fatty acid biosynthetic process"/>
    <property type="evidence" value="ECO:0007669"/>
    <property type="project" value="TreeGrafter"/>
</dbReference>
<dbReference type="GO" id="GO:0005829">
    <property type="term" value="C:cytosol"/>
    <property type="evidence" value="ECO:0007669"/>
    <property type="project" value="TreeGrafter"/>
</dbReference>
<dbReference type="GO" id="GO:0004315">
    <property type="term" value="F:3-oxoacyl-[acyl-carrier-protein] synthase activity"/>
    <property type="evidence" value="ECO:0007669"/>
    <property type="project" value="TreeGrafter"/>
</dbReference>
<evidence type="ECO:0000256" key="3">
    <source>
        <dbReference type="RuleBase" id="RU003694"/>
    </source>
</evidence>
<dbReference type="Proteomes" id="UP000216411">
    <property type="component" value="Unassembled WGS sequence"/>
</dbReference>
<keyword evidence="7" id="KW-1185">Reference proteome</keyword>
<dbReference type="RefSeq" id="WP_094376744.1">
    <property type="nucleotide sequence ID" value="NZ_NOKA02000002.1"/>
</dbReference>
<dbReference type="Pfam" id="PF00109">
    <property type="entry name" value="ketoacyl-synt"/>
    <property type="match status" value="1"/>
</dbReference>
<dbReference type="Gene3D" id="3.40.47.10">
    <property type="match status" value="2"/>
</dbReference>
<dbReference type="AlphaFoldDB" id="A0A255ILJ6"/>
<comment type="caution">
    <text evidence="5">The sequence shown here is derived from an EMBL/GenBank/DDBJ whole genome shotgun (WGS) entry which is preliminary data.</text>
</comment>
<evidence type="ECO:0000313" key="5">
    <source>
        <dbReference type="EMBL" id="PXV95564.1"/>
    </source>
</evidence>
<dbReference type="InterPro" id="IPR014031">
    <property type="entry name" value="Ketoacyl_synth_C"/>
</dbReference>